<dbReference type="InterPro" id="IPR038717">
    <property type="entry name" value="Tc1-like_DDE_dom"/>
</dbReference>
<organism evidence="2 3">
    <name type="scientific">Streblomastix strix</name>
    <dbReference type="NCBI Taxonomy" id="222440"/>
    <lineage>
        <taxon>Eukaryota</taxon>
        <taxon>Metamonada</taxon>
        <taxon>Preaxostyla</taxon>
        <taxon>Oxymonadida</taxon>
        <taxon>Streblomastigidae</taxon>
        <taxon>Streblomastix</taxon>
    </lineage>
</organism>
<dbReference type="OrthoDB" id="415023at2759"/>
<gene>
    <name evidence="2" type="ORF">EZS28_021289</name>
</gene>
<dbReference type="Gene3D" id="3.30.420.10">
    <property type="entry name" value="Ribonuclease H-like superfamily/Ribonuclease H"/>
    <property type="match status" value="1"/>
</dbReference>
<dbReference type="PANTHER" id="PTHR46564:SF1">
    <property type="entry name" value="TRANSPOSASE"/>
    <property type="match status" value="1"/>
</dbReference>
<evidence type="ECO:0000313" key="3">
    <source>
        <dbReference type="Proteomes" id="UP000324800"/>
    </source>
</evidence>
<dbReference type="PROSITE" id="PS50802">
    <property type="entry name" value="OTU"/>
    <property type="match status" value="1"/>
</dbReference>
<dbReference type="EMBL" id="SNRW01006385">
    <property type="protein sequence ID" value="KAA6383185.1"/>
    <property type="molecule type" value="Genomic_DNA"/>
</dbReference>
<protein>
    <recommendedName>
        <fullName evidence="1">OTU domain-containing protein</fullName>
    </recommendedName>
</protein>
<dbReference type="AlphaFoldDB" id="A0A5J4VL07"/>
<name>A0A5J4VL07_9EUKA</name>
<dbReference type="Gene3D" id="3.90.70.80">
    <property type="match status" value="1"/>
</dbReference>
<reference evidence="2 3" key="1">
    <citation type="submission" date="2019-03" db="EMBL/GenBank/DDBJ databases">
        <title>Single cell metagenomics reveals metabolic interactions within the superorganism composed of flagellate Streblomastix strix and complex community of Bacteroidetes bacteria on its surface.</title>
        <authorList>
            <person name="Treitli S.C."/>
            <person name="Kolisko M."/>
            <person name="Husnik F."/>
            <person name="Keeling P."/>
            <person name="Hampl V."/>
        </authorList>
    </citation>
    <scope>NUCLEOTIDE SEQUENCE [LARGE SCALE GENOMIC DNA]</scope>
    <source>
        <strain evidence="2">ST1C</strain>
    </source>
</reference>
<dbReference type="InterPro" id="IPR038765">
    <property type="entry name" value="Papain-like_cys_pep_sf"/>
</dbReference>
<comment type="caution">
    <text evidence="2">The sequence shown here is derived from an EMBL/GenBank/DDBJ whole genome shotgun (WGS) entry which is preliminary data.</text>
</comment>
<dbReference type="GO" id="GO:0003676">
    <property type="term" value="F:nucleic acid binding"/>
    <property type="evidence" value="ECO:0007669"/>
    <property type="project" value="InterPro"/>
</dbReference>
<dbReference type="Proteomes" id="UP000324800">
    <property type="component" value="Unassembled WGS sequence"/>
</dbReference>
<dbReference type="PANTHER" id="PTHR46564">
    <property type="entry name" value="TRANSPOSASE"/>
    <property type="match status" value="1"/>
</dbReference>
<dbReference type="InterPro" id="IPR003323">
    <property type="entry name" value="OTU_dom"/>
</dbReference>
<sequence length="395" mass="45682">MIQHGCPRISVKKLRIIQDKRDSEDVKEQRNIYIQHFNEEERRGALIIYIDESPWVIMQTRKKGRSPVGQRSYQMRRKVQSQHISAISAICAEYGVLHVMFCIGEVDNEVFQLFLTEVFKRIRECIEDDDATIVMDNVKFHKHKDVKQLIANAGYTILLTATNSCELMPIEYVFSIWKAGINIPPEVTSIETTINFLADSFKQISAQTVRRCVKYVTHYLFGKASNRESLLLVDTLRDFAAEAHQIAQVVLDPNDDEDFVRAVALSLGLQINEHILGDGNCFFNAIFDITKDKSPDQYRNEVVIKLQEEPNKYFKFIDSPEARAKYINKVKTNGVFAGEIEYRALCDVLGQPIIIHDVRYGREGYMFGSEYENVKQPLHVGLVNFNHYWSMKRQQ</sequence>
<accession>A0A5J4VL07</accession>
<proteinExistence type="predicted"/>
<dbReference type="SUPFAM" id="SSF54001">
    <property type="entry name" value="Cysteine proteinases"/>
    <property type="match status" value="1"/>
</dbReference>
<dbReference type="InterPro" id="IPR036397">
    <property type="entry name" value="RNaseH_sf"/>
</dbReference>
<evidence type="ECO:0000259" key="1">
    <source>
        <dbReference type="PROSITE" id="PS50802"/>
    </source>
</evidence>
<evidence type="ECO:0000313" key="2">
    <source>
        <dbReference type="EMBL" id="KAA6383185.1"/>
    </source>
</evidence>
<feature type="domain" description="OTU" evidence="1">
    <location>
        <begin position="270"/>
        <end position="377"/>
    </location>
</feature>
<dbReference type="Pfam" id="PF02338">
    <property type="entry name" value="OTU"/>
    <property type="match status" value="1"/>
</dbReference>
<dbReference type="CDD" id="cd22744">
    <property type="entry name" value="OTU"/>
    <property type="match status" value="1"/>
</dbReference>
<dbReference type="Pfam" id="PF13358">
    <property type="entry name" value="DDE_3"/>
    <property type="match status" value="1"/>
</dbReference>